<sequence>MSDSALKDLNLAQSAELEKTKDSSAKSCITKPVLNGNKCNNTEENAPPALPDVVTNGCEAGNADVEYIDSENLSDLEDSGATLSTLVARLDSKDWVMTCEALNNVRQLAIYHKDRLQELLEPLVPLIVKSVKNPRSAVCKTALMTCADIFKAYGDLMVDSIDPLLFLKSSQDKRFVCEAAEAALISMTSWIAPSALLPKMQPYLKNRNPRIRAKASMCFSKSVPRLGVEGIKEYGMDKLVQIAATQLSDQLPESRESARKLALELQAFYEKSQASSSGEVDDTPATSPDADTGAESWEAFCQSKLSPLSAQAILRVTSTTKEGVAVGVTSTPPKEGVTLRPGLKKERAFHRVRPPTRTAATPPPPQPFAGLAARQIPSAGSKIRRCPRRGSSGSAPIHGRAAPLLIAPPRVDALPAASSHKVFVILIMVLSKVEVNLIRLLEAAPRQQNQAKLVHYVTTARELLEQLGAETTPTPEGISSVLKAKISEYLEKIEALAARLAAPEPENEMPVDENGEVESSYEGEKLGSPISLSSGLRRRPIAHTDVGPSSHERKDRDIGAPIKLDKEAHAHIEKHRKLQEDLTDEMVELARQLKESSLTMHQSVQETEKILDSTERAVEHSLASTGRATTRAAEVYSLASKTTCFQWLLIFMMTCMFIMVVLLIRGYFGAENLKHLCRVVWC</sequence>
<dbReference type="GO" id="GO:0015031">
    <property type="term" value="P:protein transport"/>
    <property type="evidence" value="ECO:0007669"/>
    <property type="project" value="UniProtKB-KW"/>
</dbReference>
<dbReference type="PANTHER" id="PTHR13050:SF7">
    <property type="entry name" value="VESICLE TRANSPORT PROTEIN USE1"/>
    <property type="match status" value="1"/>
</dbReference>
<keyword evidence="4 12" id="KW-0812">Transmembrane</keyword>
<dbReference type="InterPro" id="IPR019150">
    <property type="entry name" value="Vesicle_transport_protein_Use1"/>
</dbReference>
<evidence type="ECO:0000256" key="9">
    <source>
        <dbReference type="ARBA" id="ARBA00023136"/>
    </source>
</evidence>
<evidence type="ECO:0000259" key="13">
    <source>
        <dbReference type="SMART" id="SM01349"/>
    </source>
</evidence>
<dbReference type="HOGENOM" id="CLU_403559_0_0_1"/>
<organism evidence="14">
    <name type="scientific">Oryza punctata</name>
    <name type="common">Red rice</name>
    <dbReference type="NCBI Taxonomy" id="4537"/>
    <lineage>
        <taxon>Eukaryota</taxon>
        <taxon>Viridiplantae</taxon>
        <taxon>Streptophyta</taxon>
        <taxon>Embryophyta</taxon>
        <taxon>Tracheophyta</taxon>
        <taxon>Spermatophyta</taxon>
        <taxon>Magnoliopsida</taxon>
        <taxon>Liliopsida</taxon>
        <taxon>Poales</taxon>
        <taxon>Poaceae</taxon>
        <taxon>BOP clade</taxon>
        <taxon>Oryzoideae</taxon>
        <taxon>Oryzeae</taxon>
        <taxon>Oryzinae</taxon>
        <taxon>Oryza</taxon>
    </lineage>
</organism>
<proteinExistence type="inferred from homology"/>
<comment type="subcellular location">
    <subcellularLocation>
        <location evidence="1">Endoplasmic reticulum membrane</location>
        <topology evidence="1">Single-pass type IV membrane protein</topology>
    </subcellularLocation>
</comment>
<dbReference type="Gene3D" id="1.25.10.10">
    <property type="entry name" value="Leucine-rich Repeat Variant"/>
    <property type="match status" value="1"/>
</dbReference>
<feature type="region of interest" description="Disordered" evidence="11">
    <location>
        <begin position="504"/>
        <end position="558"/>
    </location>
</feature>
<dbReference type="eggNOG" id="KOG2933">
    <property type="taxonomic scope" value="Eukaryota"/>
</dbReference>
<evidence type="ECO:0000256" key="11">
    <source>
        <dbReference type="SAM" id="MobiDB-lite"/>
    </source>
</evidence>
<keyword evidence="9 12" id="KW-0472">Membrane</keyword>
<feature type="coiled-coil region" evidence="10">
    <location>
        <begin position="572"/>
        <end position="599"/>
    </location>
</feature>
<evidence type="ECO:0000256" key="2">
    <source>
        <dbReference type="ARBA" id="ARBA00007891"/>
    </source>
</evidence>
<evidence type="ECO:0000256" key="12">
    <source>
        <dbReference type="SAM" id="Phobius"/>
    </source>
</evidence>
<evidence type="ECO:0000256" key="4">
    <source>
        <dbReference type="ARBA" id="ARBA00022692"/>
    </source>
</evidence>
<feature type="domain" description="TOG" evidence="13">
    <location>
        <begin position="69"/>
        <end position="289"/>
    </location>
</feature>
<keyword evidence="3" id="KW-0813">Transport</keyword>
<reference evidence="14" key="2">
    <citation type="submission" date="2018-05" db="EMBL/GenBank/DDBJ databases">
        <title>OpunRS2 (Oryza punctata Reference Sequence Version 2).</title>
        <authorList>
            <person name="Zhang J."/>
            <person name="Kudrna D."/>
            <person name="Lee S."/>
            <person name="Talag J."/>
            <person name="Welchert J."/>
            <person name="Wing R.A."/>
        </authorList>
    </citation>
    <scope>NUCLEOTIDE SEQUENCE [LARGE SCALE GENOMIC DNA]</scope>
</reference>
<feature type="transmembrane region" description="Helical" evidence="12">
    <location>
        <begin position="647"/>
        <end position="668"/>
    </location>
</feature>
<dbReference type="InterPro" id="IPR016024">
    <property type="entry name" value="ARM-type_fold"/>
</dbReference>
<dbReference type="Gramene" id="OPUNC08G19790.1">
    <property type="protein sequence ID" value="OPUNC08G19790.1"/>
    <property type="gene ID" value="OPUNC08G19790"/>
</dbReference>
<dbReference type="EnsemblPlants" id="OPUNC08G19790.2">
    <property type="protein sequence ID" value="OPUNC08G19790.2"/>
    <property type="gene ID" value="OPUNC08G19790"/>
</dbReference>
<dbReference type="GO" id="GO:0006890">
    <property type="term" value="P:retrograde vesicle-mediated transport, Golgi to endoplasmic reticulum"/>
    <property type="evidence" value="ECO:0007669"/>
    <property type="project" value="TreeGrafter"/>
</dbReference>
<dbReference type="Proteomes" id="UP000026962">
    <property type="component" value="Chromosome 8"/>
</dbReference>
<dbReference type="Gramene" id="OPUNC08G19790.2">
    <property type="protein sequence ID" value="OPUNC08G19790.2"/>
    <property type="gene ID" value="OPUNC08G19790"/>
</dbReference>
<protein>
    <recommendedName>
        <fullName evidence="13">TOG domain-containing protein</fullName>
    </recommendedName>
</protein>
<dbReference type="AlphaFoldDB" id="A0A0E0LXB2"/>
<evidence type="ECO:0000256" key="7">
    <source>
        <dbReference type="ARBA" id="ARBA00022927"/>
    </source>
</evidence>
<comment type="similarity">
    <text evidence="2">Belongs to the USE1 family.</text>
</comment>
<dbReference type="CDD" id="cd15860">
    <property type="entry name" value="SNARE_USE1"/>
    <property type="match status" value="1"/>
</dbReference>
<evidence type="ECO:0000256" key="8">
    <source>
        <dbReference type="ARBA" id="ARBA00022989"/>
    </source>
</evidence>
<dbReference type="GO" id="GO:0005789">
    <property type="term" value="C:endoplasmic reticulum membrane"/>
    <property type="evidence" value="ECO:0007669"/>
    <property type="project" value="UniProtKB-SubCell"/>
</dbReference>
<feature type="compositionally biased region" description="Acidic residues" evidence="11">
    <location>
        <begin position="505"/>
        <end position="521"/>
    </location>
</feature>
<keyword evidence="7" id="KW-0653">Protein transport</keyword>
<dbReference type="Pfam" id="PF09753">
    <property type="entry name" value="Use1"/>
    <property type="match status" value="1"/>
</dbReference>
<dbReference type="SUPFAM" id="SSF48371">
    <property type="entry name" value="ARM repeat"/>
    <property type="match status" value="1"/>
</dbReference>
<dbReference type="Gene3D" id="1.20.5.110">
    <property type="match status" value="1"/>
</dbReference>
<keyword evidence="5" id="KW-0256">Endoplasmic reticulum</keyword>
<name>A0A0E0LXB2_ORYPU</name>
<dbReference type="GO" id="GO:0005484">
    <property type="term" value="F:SNAP receptor activity"/>
    <property type="evidence" value="ECO:0007669"/>
    <property type="project" value="TreeGrafter"/>
</dbReference>
<keyword evidence="15" id="KW-1185">Reference proteome</keyword>
<evidence type="ECO:0000256" key="6">
    <source>
        <dbReference type="ARBA" id="ARBA00022892"/>
    </source>
</evidence>
<dbReference type="EnsemblPlants" id="OPUNC08G19790.1">
    <property type="protein sequence ID" value="OPUNC08G19790.1"/>
    <property type="gene ID" value="OPUNC08G19790"/>
</dbReference>
<keyword evidence="10" id="KW-0175">Coiled coil</keyword>
<keyword evidence="8 12" id="KW-1133">Transmembrane helix</keyword>
<keyword evidence="6" id="KW-0931">ER-Golgi transport</keyword>
<evidence type="ECO:0000256" key="3">
    <source>
        <dbReference type="ARBA" id="ARBA00022448"/>
    </source>
</evidence>
<dbReference type="InterPro" id="IPR034085">
    <property type="entry name" value="TOG"/>
</dbReference>
<accession>A0A0E0LXB2</accession>
<dbReference type="GO" id="GO:0031201">
    <property type="term" value="C:SNARE complex"/>
    <property type="evidence" value="ECO:0007669"/>
    <property type="project" value="TreeGrafter"/>
</dbReference>
<evidence type="ECO:0000256" key="1">
    <source>
        <dbReference type="ARBA" id="ARBA00004163"/>
    </source>
</evidence>
<dbReference type="SMART" id="SM01349">
    <property type="entry name" value="TOG"/>
    <property type="match status" value="1"/>
</dbReference>
<feature type="region of interest" description="Disordered" evidence="11">
    <location>
        <begin position="273"/>
        <end position="293"/>
    </location>
</feature>
<dbReference type="InterPro" id="IPR011989">
    <property type="entry name" value="ARM-like"/>
</dbReference>
<reference evidence="14" key="1">
    <citation type="submission" date="2015-04" db="UniProtKB">
        <authorList>
            <consortium name="EnsemblPlants"/>
        </authorList>
    </citation>
    <scope>IDENTIFICATION</scope>
</reference>
<dbReference type="PANTHER" id="PTHR13050">
    <property type="entry name" value="USE1-LIKE PROTEIN"/>
    <property type="match status" value="1"/>
</dbReference>
<evidence type="ECO:0000256" key="5">
    <source>
        <dbReference type="ARBA" id="ARBA00022824"/>
    </source>
</evidence>
<evidence type="ECO:0000256" key="10">
    <source>
        <dbReference type="SAM" id="Coils"/>
    </source>
</evidence>
<dbReference type="STRING" id="4537.A0A0E0LXB2"/>
<evidence type="ECO:0000313" key="14">
    <source>
        <dbReference type="EnsemblPlants" id="OPUNC08G19790.1"/>
    </source>
</evidence>
<evidence type="ECO:0000313" key="15">
    <source>
        <dbReference type="Proteomes" id="UP000026962"/>
    </source>
</evidence>